<dbReference type="Gene3D" id="3.70.10.10">
    <property type="match status" value="1"/>
</dbReference>
<evidence type="ECO:0000256" key="8">
    <source>
        <dbReference type="ARBA" id="ARBA00023125"/>
    </source>
</evidence>
<name>A0A0K0NKK0_9CAUD</name>
<dbReference type="GeneID" id="26516924"/>
<sequence length="375" mass="40885">MKAIIETSTIADAMVKAARVSPKNYSSGEMFTNGILVEVDENSKNIFVSATDLEIFYRQRMTGMNISGTGSWRISSLATKFIDKLPKGRGSVVELNDERVPGSLSVVREHKRGETFAAVPLIVGSQFPEWEPYDELGGVAVNSLSTKIESVSWAASKDDALPELQGVFMDGYTVMATNRYVAARVPLMIEPLVDNHITIPHNALTGVIHHAGDALVVKTKRGLGITPDEFTQVEVVRFADNPCEALDKRLPGVNDFDSSITVNTDDYRNACEQIFTILKKDEKGQVKLLASKSALNFTIQSESENQCQEAIPATAGPDIPTVITLNAMYVRDAIANATGQSAKIFFDQGVQDSKKFLYIQGGAGYEAWIAPQVSI</sequence>
<dbReference type="Proteomes" id="UP000204451">
    <property type="component" value="Segment"/>
</dbReference>
<dbReference type="GO" id="GO:0003887">
    <property type="term" value="F:DNA-directed DNA polymerase activity"/>
    <property type="evidence" value="ECO:0007669"/>
    <property type="project" value="UniProtKB-KW"/>
</dbReference>
<evidence type="ECO:0000256" key="1">
    <source>
        <dbReference type="ARBA" id="ARBA00004496"/>
    </source>
</evidence>
<dbReference type="KEGG" id="vg:26516924"/>
<evidence type="ECO:0000313" key="10">
    <source>
        <dbReference type="Proteomes" id="UP000204451"/>
    </source>
</evidence>
<evidence type="ECO:0000256" key="4">
    <source>
        <dbReference type="ARBA" id="ARBA00022679"/>
    </source>
</evidence>
<protein>
    <submittedName>
        <fullName evidence="9">Uncharacterized protein</fullName>
    </submittedName>
</protein>
<keyword evidence="8" id="KW-0238">DNA-binding</keyword>
<gene>
    <name evidence="9" type="ORF">GMA3_53</name>
</gene>
<dbReference type="InterPro" id="IPR046938">
    <property type="entry name" value="DNA_clamp_sf"/>
</dbReference>
<evidence type="ECO:0000256" key="7">
    <source>
        <dbReference type="ARBA" id="ARBA00022932"/>
    </source>
</evidence>
<evidence type="ECO:0000313" key="9">
    <source>
        <dbReference type="EMBL" id="AKL88230.1"/>
    </source>
</evidence>
<dbReference type="SMART" id="SM00480">
    <property type="entry name" value="POL3Bc"/>
    <property type="match status" value="1"/>
</dbReference>
<dbReference type="EMBL" id="KR063279">
    <property type="protein sequence ID" value="AKL88230.1"/>
    <property type="molecule type" value="Genomic_DNA"/>
</dbReference>
<dbReference type="GO" id="GO:0009360">
    <property type="term" value="C:DNA polymerase III complex"/>
    <property type="evidence" value="ECO:0007669"/>
    <property type="project" value="InterPro"/>
</dbReference>
<dbReference type="RefSeq" id="YP_009188621.1">
    <property type="nucleotide sequence ID" value="NC_028668.1"/>
</dbReference>
<organism evidence="9 10">
    <name type="scientific">Gordonia phage GMA3</name>
    <dbReference type="NCBI Taxonomy" id="1647284"/>
    <lineage>
        <taxon>Viruses</taxon>
        <taxon>Duplodnaviria</taxon>
        <taxon>Heunggongvirae</taxon>
        <taxon>Uroviricota</taxon>
        <taxon>Caudoviricetes</taxon>
        <taxon>Gamtrevirus</taxon>
        <taxon>Gamtrevirus GMA3</taxon>
    </lineage>
</organism>
<proteinExistence type="inferred from homology"/>
<evidence type="ECO:0000256" key="5">
    <source>
        <dbReference type="ARBA" id="ARBA00022695"/>
    </source>
</evidence>
<dbReference type="GO" id="GO:0006271">
    <property type="term" value="P:DNA strand elongation involved in DNA replication"/>
    <property type="evidence" value="ECO:0007669"/>
    <property type="project" value="TreeGrafter"/>
</dbReference>
<keyword evidence="4" id="KW-0808">Transferase</keyword>
<keyword evidence="10" id="KW-1185">Reference proteome</keyword>
<dbReference type="PANTHER" id="PTHR30478">
    <property type="entry name" value="DNA POLYMERASE III SUBUNIT BETA"/>
    <property type="match status" value="1"/>
</dbReference>
<keyword evidence="6" id="KW-0235">DNA replication</keyword>
<dbReference type="InterPro" id="IPR001001">
    <property type="entry name" value="DNA_polIII_beta"/>
</dbReference>
<keyword evidence="7" id="KW-0239">DNA-directed DNA polymerase</keyword>
<dbReference type="GO" id="GO:0003677">
    <property type="term" value="F:DNA binding"/>
    <property type="evidence" value="ECO:0007669"/>
    <property type="project" value="UniProtKB-KW"/>
</dbReference>
<keyword evidence="3" id="KW-0963">Cytoplasm</keyword>
<reference evidence="9 10" key="1">
    <citation type="journal article" date="2015" name="PLoS ONE">
        <title>Lysis to Kill: Evaluation of the Lytic Abilities, and Genomics of Nine Bacteriophages Infective for Gordonia spp. and Their Potential Use in Activated Sludge Foam Biocontrol.</title>
        <authorList>
            <person name="Dyson Z.A."/>
            <person name="Tucci J."/>
            <person name="Seviour R.J."/>
            <person name="Petrovski S."/>
        </authorList>
    </citation>
    <scope>NUCLEOTIDE SEQUENCE [LARGE SCALE GENOMIC DNA]</scope>
</reference>
<evidence type="ECO:0000256" key="2">
    <source>
        <dbReference type="ARBA" id="ARBA00010752"/>
    </source>
</evidence>
<dbReference type="PANTHER" id="PTHR30478:SF0">
    <property type="entry name" value="BETA SLIDING CLAMP"/>
    <property type="match status" value="1"/>
</dbReference>
<dbReference type="Gene3D" id="3.10.150.10">
    <property type="entry name" value="DNA Polymerase III, subunit A, domain 2"/>
    <property type="match status" value="1"/>
</dbReference>
<comment type="similarity">
    <text evidence="2">Belongs to the beta sliding clamp family.</text>
</comment>
<evidence type="ECO:0000256" key="6">
    <source>
        <dbReference type="ARBA" id="ARBA00022705"/>
    </source>
</evidence>
<accession>A0A0K0NKK0</accession>
<comment type="subcellular location">
    <subcellularLocation>
        <location evidence="1">Cytoplasm</location>
    </subcellularLocation>
</comment>
<evidence type="ECO:0000256" key="3">
    <source>
        <dbReference type="ARBA" id="ARBA00022490"/>
    </source>
</evidence>
<dbReference type="OrthoDB" id="7065at10239"/>
<dbReference type="SUPFAM" id="SSF55979">
    <property type="entry name" value="DNA clamp"/>
    <property type="match status" value="1"/>
</dbReference>
<keyword evidence="5" id="KW-0548">Nucleotidyltransferase</keyword>